<dbReference type="Proteomes" id="UP000803844">
    <property type="component" value="Unassembled WGS sequence"/>
</dbReference>
<evidence type="ECO:0000256" key="2">
    <source>
        <dbReference type="ARBA" id="ARBA00022833"/>
    </source>
</evidence>
<keyword evidence="8" id="KW-1185">Reference proteome</keyword>
<dbReference type="GO" id="GO:0046872">
    <property type="term" value="F:metal ion binding"/>
    <property type="evidence" value="ECO:0007669"/>
    <property type="project" value="UniProtKB-KW"/>
</dbReference>
<protein>
    <recommendedName>
        <fullName evidence="9">Transcription factor domain-containing protein</fullName>
    </recommendedName>
</protein>
<evidence type="ECO:0000256" key="1">
    <source>
        <dbReference type="ARBA" id="ARBA00022723"/>
    </source>
</evidence>
<dbReference type="PANTHER" id="PTHR47660:SF7">
    <property type="entry name" value="TRANSCRIPTION FACTOR WITH C2H2 AND ZN(2)-CYS(6) DNA BINDING DOMAIN (EUROFUNG)"/>
    <property type="match status" value="1"/>
</dbReference>
<dbReference type="RefSeq" id="XP_040770878.1">
    <property type="nucleotide sequence ID" value="XM_040919298.1"/>
</dbReference>
<evidence type="ECO:0000256" key="5">
    <source>
        <dbReference type="ARBA" id="ARBA00023242"/>
    </source>
</evidence>
<evidence type="ECO:0000256" key="6">
    <source>
        <dbReference type="SAM" id="MobiDB-lite"/>
    </source>
</evidence>
<reference evidence="7" key="1">
    <citation type="journal article" date="2020" name="Phytopathology">
        <title>Genome sequence of the chestnut blight fungus Cryphonectria parasitica EP155: A fundamental resource for an archetypical invasive plant pathogen.</title>
        <authorList>
            <person name="Crouch J.A."/>
            <person name="Dawe A."/>
            <person name="Aerts A."/>
            <person name="Barry K."/>
            <person name="Churchill A.C.L."/>
            <person name="Grimwood J."/>
            <person name="Hillman B."/>
            <person name="Milgroom M.G."/>
            <person name="Pangilinan J."/>
            <person name="Smith M."/>
            <person name="Salamov A."/>
            <person name="Schmutz J."/>
            <person name="Yadav J."/>
            <person name="Grigoriev I.V."/>
            <person name="Nuss D."/>
        </authorList>
    </citation>
    <scope>NUCLEOTIDE SEQUENCE</scope>
    <source>
        <strain evidence="7">EP155</strain>
    </source>
</reference>
<dbReference type="AlphaFoldDB" id="A0A9P4XRH1"/>
<keyword evidence="5" id="KW-0539">Nucleus</keyword>
<sequence>MLLESARRLCHAIWLVESMSHYHFGTPSTLLLDFANIALPCTEDVWEAEMDQIRAPIKQPTLEKVLRVLYVEKRLLHGIGDFAQVLTIHGLYCQTWDVFRSFNKPLLRWTPSAQIGNAESRELTGPSWLPQIPLYNQWRNAACDCLDVLHWIANSEIAKRGTENSTVLHLHFARLVLLTPYQTIREMAELLVSENVRHGSAAERFREQCQEVQKWITDDQYKARLALVHCGVFFWHIRRYSMDAFFEPGKVFLATLVVWAYGSFCPPQQLSTSSRESMNTSSRDEGEWSSDLEDISSIRLDRPTDDELVQIFIKRGRSMNATIMGVGNITAPNGPLRMLREGCKLLNTLNKWPIRSRYLHILTQLITVCGQDNHWRQMGSNARQTHGSASP</sequence>
<evidence type="ECO:0000256" key="3">
    <source>
        <dbReference type="ARBA" id="ARBA00023015"/>
    </source>
</evidence>
<dbReference type="EMBL" id="MU032354">
    <property type="protein sequence ID" value="KAF3759899.1"/>
    <property type="molecule type" value="Genomic_DNA"/>
</dbReference>
<evidence type="ECO:0008006" key="9">
    <source>
        <dbReference type="Google" id="ProtNLM"/>
    </source>
</evidence>
<feature type="compositionally biased region" description="Low complexity" evidence="6">
    <location>
        <begin position="271"/>
        <end position="281"/>
    </location>
</feature>
<name>A0A9P4XRH1_CRYP1</name>
<feature type="region of interest" description="Disordered" evidence="6">
    <location>
        <begin position="269"/>
        <end position="290"/>
    </location>
</feature>
<dbReference type="PANTHER" id="PTHR47660">
    <property type="entry name" value="TRANSCRIPTION FACTOR WITH C2H2 AND ZN(2)-CYS(6) DNA BINDING DOMAIN (EUROFUNG)-RELATED-RELATED"/>
    <property type="match status" value="1"/>
</dbReference>
<dbReference type="OrthoDB" id="10018191at2759"/>
<keyword evidence="3" id="KW-0805">Transcription regulation</keyword>
<evidence type="ECO:0000256" key="4">
    <source>
        <dbReference type="ARBA" id="ARBA00023163"/>
    </source>
</evidence>
<proteinExistence type="predicted"/>
<evidence type="ECO:0000313" key="8">
    <source>
        <dbReference type="Proteomes" id="UP000803844"/>
    </source>
</evidence>
<keyword evidence="1" id="KW-0479">Metal-binding</keyword>
<keyword evidence="4" id="KW-0804">Transcription</keyword>
<accession>A0A9P4XRH1</accession>
<organism evidence="7 8">
    <name type="scientific">Cryphonectria parasitica (strain ATCC 38755 / EP155)</name>
    <dbReference type="NCBI Taxonomy" id="660469"/>
    <lineage>
        <taxon>Eukaryota</taxon>
        <taxon>Fungi</taxon>
        <taxon>Dikarya</taxon>
        <taxon>Ascomycota</taxon>
        <taxon>Pezizomycotina</taxon>
        <taxon>Sordariomycetes</taxon>
        <taxon>Sordariomycetidae</taxon>
        <taxon>Diaporthales</taxon>
        <taxon>Cryphonectriaceae</taxon>
        <taxon>Cryphonectria-Endothia species complex</taxon>
        <taxon>Cryphonectria</taxon>
    </lineage>
</organism>
<gene>
    <name evidence="7" type="ORF">M406DRAFT_297219</name>
</gene>
<comment type="caution">
    <text evidence="7">The sequence shown here is derived from an EMBL/GenBank/DDBJ whole genome shotgun (WGS) entry which is preliminary data.</text>
</comment>
<evidence type="ECO:0000313" key="7">
    <source>
        <dbReference type="EMBL" id="KAF3759899.1"/>
    </source>
</evidence>
<keyword evidence="2" id="KW-0862">Zinc</keyword>
<dbReference type="GeneID" id="63836427"/>